<dbReference type="OrthoDB" id="6064838at2"/>
<protein>
    <recommendedName>
        <fullName evidence="4">Transglycosylase SLT domain-containing protein</fullName>
    </recommendedName>
</protein>
<dbReference type="RefSeq" id="WP_132146385.1">
    <property type="nucleotide sequence ID" value="NZ_SMCS01000008.1"/>
</dbReference>
<dbReference type="Proteomes" id="UP000295645">
    <property type="component" value="Unassembled WGS sequence"/>
</dbReference>
<keyword evidence="3" id="KW-1185">Reference proteome</keyword>
<evidence type="ECO:0000313" key="3">
    <source>
        <dbReference type="Proteomes" id="UP000295645"/>
    </source>
</evidence>
<evidence type="ECO:0008006" key="4">
    <source>
        <dbReference type="Google" id="ProtNLM"/>
    </source>
</evidence>
<name>A0A4R3YMS0_9GAMM</name>
<sequence>MRTLRPEELELVAGGYDTGITVTAPIGPGDPNYDPTGGYGWGGNPWGGYNGGSGGSSGGGDEGSGIHAPAADDSRPAHQYTTPGNSVFTYRADLNQTQLEVAAKISDYAVQHNLPWAYQVIAENQAFYESSLGTQMQNGSHQGLFQYDSSTWSYLGHGGANINSVDDQIVAMYQDIATFASRYAAGQASGDIPASLNFSDYVEVKHHAGPNSVDWGSSYIAGYESSTTTLGFWGD</sequence>
<reference evidence="2 3" key="1">
    <citation type="submission" date="2019-03" db="EMBL/GenBank/DDBJ databases">
        <title>Above-ground endophytic microbial communities from plants in different locations in the United States.</title>
        <authorList>
            <person name="Frank C."/>
        </authorList>
    </citation>
    <scope>NUCLEOTIDE SEQUENCE [LARGE SCALE GENOMIC DNA]</scope>
    <source>
        <strain evidence="2 3">LP_13_YM</strain>
    </source>
</reference>
<proteinExistence type="predicted"/>
<dbReference type="AlphaFoldDB" id="A0A4R3YMS0"/>
<feature type="compositionally biased region" description="Gly residues" evidence="1">
    <location>
        <begin position="50"/>
        <end position="63"/>
    </location>
</feature>
<dbReference type="SUPFAM" id="SSF53955">
    <property type="entry name" value="Lysozyme-like"/>
    <property type="match status" value="1"/>
</dbReference>
<dbReference type="InterPro" id="IPR023346">
    <property type="entry name" value="Lysozyme-like_dom_sf"/>
</dbReference>
<organism evidence="2 3">
    <name type="scientific">Luteibacter rhizovicinus</name>
    <dbReference type="NCBI Taxonomy" id="242606"/>
    <lineage>
        <taxon>Bacteria</taxon>
        <taxon>Pseudomonadati</taxon>
        <taxon>Pseudomonadota</taxon>
        <taxon>Gammaproteobacteria</taxon>
        <taxon>Lysobacterales</taxon>
        <taxon>Rhodanobacteraceae</taxon>
        <taxon>Luteibacter</taxon>
    </lineage>
</organism>
<gene>
    <name evidence="2" type="ORF">EC912_108117</name>
</gene>
<feature type="region of interest" description="Disordered" evidence="1">
    <location>
        <begin position="50"/>
        <end position="82"/>
    </location>
</feature>
<evidence type="ECO:0000256" key="1">
    <source>
        <dbReference type="SAM" id="MobiDB-lite"/>
    </source>
</evidence>
<dbReference type="EMBL" id="SMCS01000008">
    <property type="protein sequence ID" value="TCV92123.1"/>
    <property type="molecule type" value="Genomic_DNA"/>
</dbReference>
<comment type="caution">
    <text evidence="2">The sequence shown here is derived from an EMBL/GenBank/DDBJ whole genome shotgun (WGS) entry which is preliminary data.</text>
</comment>
<evidence type="ECO:0000313" key="2">
    <source>
        <dbReference type="EMBL" id="TCV92123.1"/>
    </source>
</evidence>
<accession>A0A4R3YMS0</accession>